<dbReference type="GO" id="GO:0006357">
    <property type="term" value="P:regulation of transcription by RNA polymerase II"/>
    <property type="evidence" value="ECO:0007669"/>
    <property type="project" value="TreeGrafter"/>
</dbReference>
<dbReference type="PANTHER" id="PTHR15683">
    <property type="entry name" value="SCAFFOLD ATTACHMENT FACTOR B-RELATED"/>
    <property type="match status" value="1"/>
</dbReference>
<dbReference type="InterPro" id="IPR051738">
    <property type="entry name" value="SAF_Modulators"/>
</dbReference>
<feature type="compositionally biased region" description="Polar residues" evidence="3">
    <location>
        <begin position="720"/>
        <end position="729"/>
    </location>
</feature>
<evidence type="ECO:0000313" key="7">
    <source>
        <dbReference type="Proteomes" id="UP000325313"/>
    </source>
</evidence>
<evidence type="ECO:0000256" key="1">
    <source>
        <dbReference type="ARBA" id="ARBA00004123"/>
    </source>
</evidence>
<feature type="region of interest" description="Disordered" evidence="3">
    <location>
        <begin position="639"/>
        <end position="660"/>
    </location>
</feature>
<feature type="region of interest" description="Disordered" evidence="3">
    <location>
        <begin position="701"/>
        <end position="729"/>
    </location>
</feature>
<comment type="subcellular location">
    <subcellularLocation>
        <location evidence="1">Nucleus</location>
    </subcellularLocation>
</comment>
<feature type="compositionally biased region" description="Acidic residues" evidence="3">
    <location>
        <begin position="399"/>
        <end position="408"/>
    </location>
</feature>
<dbReference type="AlphaFoldDB" id="A0A5B0Q7R4"/>
<organism evidence="5 7">
    <name type="scientific">Puccinia graminis f. sp. tritici</name>
    <dbReference type="NCBI Taxonomy" id="56615"/>
    <lineage>
        <taxon>Eukaryota</taxon>
        <taxon>Fungi</taxon>
        <taxon>Dikarya</taxon>
        <taxon>Basidiomycota</taxon>
        <taxon>Pucciniomycotina</taxon>
        <taxon>Pucciniomycetes</taxon>
        <taxon>Pucciniales</taxon>
        <taxon>Pucciniaceae</taxon>
        <taxon>Puccinia</taxon>
    </lineage>
</organism>
<feature type="compositionally biased region" description="Low complexity" evidence="3">
    <location>
        <begin position="279"/>
        <end position="337"/>
    </location>
</feature>
<feature type="compositionally biased region" description="Basic and acidic residues" evidence="3">
    <location>
        <begin position="268"/>
        <end position="277"/>
    </location>
</feature>
<reference evidence="6 7" key="1">
    <citation type="submission" date="2019-05" db="EMBL/GenBank/DDBJ databases">
        <title>Emergence of the Ug99 lineage of the wheat stem rust pathogen through somatic hybridization.</title>
        <authorList>
            <person name="Li F."/>
            <person name="Upadhyaya N.M."/>
            <person name="Sperschneider J."/>
            <person name="Matny O."/>
            <person name="Nguyen-Phuc H."/>
            <person name="Mago R."/>
            <person name="Raley C."/>
            <person name="Miller M.E."/>
            <person name="Silverstein K.A.T."/>
            <person name="Henningsen E."/>
            <person name="Hirsch C.D."/>
            <person name="Visser B."/>
            <person name="Pretorius Z.A."/>
            <person name="Steffenson B.J."/>
            <person name="Schwessinger B."/>
            <person name="Dodds P.N."/>
            <person name="Figueroa M."/>
        </authorList>
    </citation>
    <scope>NUCLEOTIDE SEQUENCE [LARGE SCALE GENOMIC DNA]</scope>
    <source>
        <strain evidence="4">21-0</strain>
        <strain evidence="5 7">Ug99</strain>
    </source>
</reference>
<dbReference type="Proteomes" id="UP000325313">
    <property type="component" value="Unassembled WGS sequence"/>
</dbReference>
<feature type="compositionally biased region" description="Polar residues" evidence="3">
    <location>
        <begin position="242"/>
        <end position="253"/>
    </location>
</feature>
<keyword evidence="2" id="KW-0539">Nucleus</keyword>
<protein>
    <submittedName>
        <fullName evidence="5">Uncharacterized protein</fullName>
    </submittedName>
</protein>
<feature type="region of interest" description="Disordered" evidence="3">
    <location>
        <begin position="477"/>
        <end position="510"/>
    </location>
</feature>
<feature type="region of interest" description="Disordered" evidence="3">
    <location>
        <begin position="55"/>
        <end position="150"/>
    </location>
</feature>
<name>A0A5B0Q7R4_PUCGR</name>
<evidence type="ECO:0000313" key="6">
    <source>
        <dbReference type="Proteomes" id="UP000324748"/>
    </source>
</evidence>
<keyword evidence="6" id="KW-1185">Reference proteome</keyword>
<dbReference type="Proteomes" id="UP000324748">
    <property type="component" value="Unassembled WGS sequence"/>
</dbReference>
<feature type="region of interest" description="Disordered" evidence="3">
    <location>
        <begin position="217"/>
        <end position="459"/>
    </location>
</feature>
<accession>A0A5B0Q7R4</accession>
<feature type="compositionally biased region" description="Low complexity" evidence="3">
    <location>
        <begin position="701"/>
        <end position="719"/>
    </location>
</feature>
<evidence type="ECO:0000256" key="2">
    <source>
        <dbReference type="ARBA" id="ARBA00023242"/>
    </source>
</evidence>
<feature type="compositionally biased region" description="Basic and acidic residues" evidence="3">
    <location>
        <begin position="132"/>
        <end position="150"/>
    </location>
</feature>
<feature type="compositionally biased region" description="Low complexity" evidence="3">
    <location>
        <begin position="57"/>
        <end position="77"/>
    </location>
</feature>
<dbReference type="EMBL" id="VSWC01000040">
    <property type="protein sequence ID" value="KAA1106209.1"/>
    <property type="molecule type" value="Genomic_DNA"/>
</dbReference>
<comment type="caution">
    <text evidence="5">The sequence shown here is derived from an EMBL/GenBank/DDBJ whole genome shotgun (WGS) entry which is preliminary data.</text>
</comment>
<dbReference type="GO" id="GO:0050684">
    <property type="term" value="P:regulation of mRNA processing"/>
    <property type="evidence" value="ECO:0007669"/>
    <property type="project" value="TreeGrafter"/>
</dbReference>
<dbReference type="GO" id="GO:0043565">
    <property type="term" value="F:sequence-specific DNA binding"/>
    <property type="evidence" value="ECO:0007669"/>
    <property type="project" value="TreeGrafter"/>
</dbReference>
<dbReference type="EMBL" id="VDEP01000305">
    <property type="protein sequence ID" value="KAA1109260.1"/>
    <property type="molecule type" value="Genomic_DNA"/>
</dbReference>
<dbReference type="GO" id="GO:0005634">
    <property type="term" value="C:nucleus"/>
    <property type="evidence" value="ECO:0007669"/>
    <property type="project" value="UniProtKB-SubCell"/>
</dbReference>
<feature type="compositionally biased region" description="Basic residues" evidence="3">
    <location>
        <begin position="348"/>
        <end position="357"/>
    </location>
</feature>
<feature type="compositionally biased region" description="Low complexity" evidence="3">
    <location>
        <begin position="85"/>
        <end position="112"/>
    </location>
</feature>
<evidence type="ECO:0000313" key="4">
    <source>
        <dbReference type="EMBL" id="KAA1106209.1"/>
    </source>
</evidence>
<proteinExistence type="predicted"/>
<gene>
    <name evidence="4" type="ORF">PGT21_030974</name>
    <name evidence="5" type="ORF">PGTUg99_023666</name>
</gene>
<dbReference type="OrthoDB" id="2507689at2759"/>
<feature type="compositionally biased region" description="Acidic residues" evidence="3">
    <location>
        <begin position="420"/>
        <end position="455"/>
    </location>
</feature>
<evidence type="ECO:0000256" key="3">
    <source>
        <dbReference type="SAM" id="MobiDB-lite"/>
    </source>
</evidence>
<dbReference type="PANTHER" id="PTHR15683:SF5">
    <property type="entry name" value="SAFB-LIKE TRANSCRIPTION MODULATOR"/>
    <property type="match status" value="1"/>
</dbReference>
<evidence type="ECO:0000313" key="5">
    <source>
        <dbReference type="EMBL" id="KAA1109260.1"/>
    </source>
</evidence>
<feature type="compositionally biased region" description="Polar residues" evidence="3">
    <location>
        <begin position="493"/>
        <end position="502"/>
    </location>
</feature>
<feature type="region of interest" description="Disordered" evidence="3">
    <location>
        <begin position="772"/>
        <end position="797"/>
    </location>
</feature>
<sequence>MTLTQPMDSTPSKNNIITSTLQQQHQQQVNMPEQQQQHCHYNNTSLLQLPRSISHRPSSLSLNTNTSPTTTTTTTTSMPLINQTSSSSSSRRTAPHPTAAPTRTTSNPTNRTLSRKESETDQLAKILAASEEDYRRHQEELERREAEELERVRIESEAAEKLERARFHLLEQTEQAQLELVIQHSQLLQSIQNQGPFTPQNEDEERLAIELAMALSLDSSSPSPSPSPSSSHHHQTIPEPHSPQSSGSPNNTRAQEDIQPELPPSYHSIDEPQEAHHQPSPSCSSPPYSTLALPQSIPSPASISIPPSSNQGSPSPTLSLTPQPSLQSLCPRPTYGRPLPPVPGPHHSPAHHSRRSSSPHPGQSTTPHSSIIIRPPSPNGDSDHQPDGLTDSLAQESDPFSDEFAADQEEPRLPFPSIESQEEEEEEEKEEDGDEDPEEEEEGEGEGEEEGEQEESNGQGSLALTIPCSVPAHTITSSPIEAEEHSRPEAVSRLSSESFRTNPSPPESVAEGVKYGQVISIDQPLNSSGQLADAIVLSNYTDPVDHHKTSTHALVAIEAWSWNRLLTYLMWHGNSQIEPGPLDVSEAEDSGQGSWRMGMSVVFTETVGDRPNVRLVLELIAGNGESQWSRSEGLARSRRQSSAVLGRRSSVENGRLPSPPVQTIHLPKPYVLLPVKLASLACSLHEIHTVARMSSCSSSHNSLAASLRPSSSTSSSSLSKQPTHSASNQEIFSRLAKAITSNARLLGEEEATVLQNEERLFRRGKKWLKKTTHKLVGSSSSNSAASSSSALPLHPSSSSSSITALVKSSSAGKHRDNHALTVDGVGLPLPAGATLVQPWESDWN</sequence>
<feature type="compositionally biased region" description="Low complexity" evidence="3">
    <location>
        <begin position="778"/>
        <end position="797"/>
    </location>
</feature>